<dbReference type="GO" id="GO:0004519">
    <property type="term" value="F:endonuclease activity"/>
    <property type="evidence" value="ECO:0007669"/>
    <property type="project" value="UniProtKB-KW"/>
</dbReference>
<dbReference type="InterPro" id="IPR041588">
    <property type="entry name" value="Integrase_H2C2"/>
</dbReference>
<keyword evidence="4" id="KW-0479">Metal-binding</keyword>
<dbReference type="PROSITE" id="PS50135">
    <property type="entry name" value="ZF_ZZ_2"/>
    <property type="match status" value="1"/>
</dbReference>
<evidence type="ECO:0000256" key="12">
    <source>
        <dbReference type="SAM" id="MobiDB-lite"/>
    </source>
</evidence>
<dbReference type="Pfam" id="PF17919">
    <property type="entry name" value="RT_RNaseH_2"/>
    <property type="match status" value="1"/>
</dbReference>
<dbReference type="InterPro" id="IPR041373">
    <property type="entry name" value="RT_RNaseH"/>
</dbReference>
<keyword evidence="8" id="KW-0862">Zinc</keyword>
<accession>A0A8S2DLQ1</accession>
<keyword evidence="10" id="KW-0511">Multifunctional enzyme</keyword>
<evidence type="ECO:0000313" key="18">
    <source>
        <dbReference type="Proteomes" id="UP000677228"/>
    </source>
</evidence>
<feature type="compositionally biased region" description="Low complexity" evidence="12">
    <location>
        <begin position="756"/>
        <end position="787"/>
    </location>
</feature>
<protein>
    <submittedName>
        <fullName evidence="16">Uncharacterized protein</fullName>
    </submittedName>
</protein>
<evidence type="ECO:0000256" key="7">
    <source>
        <dbReference type="ARBA" id="ARBA00022801"/>
    </source>
</evidence>
<dbReference type="InterPro" id="IPR000433">
    <property type="entry name" value="Znf_ZZ"/>
</dbReference>
<dbReference type="SUPFAM" id="SSF56672">
    <property type="entry name" value="DNA/RNA polymerases"/>
    <property type="match status" value="1"/>
</dbReference>
<keyword evidence="3" id="KW-0540">Nuclease</keyword>
<dbReference type="Proteomes" id="UP000682733">
    <property type="component" value="Unassembled WGS sequence"/>
</dbReference>
<dbReference type="Pfam" id="PF00569">
    <property type="entry name" value="ZZ"/>
    <property type="match status" value="1"/>
</dbReference>
<dbReference type="InterPro" id="IPR041577">
    <property type="entry name" value="RT_RNaseH_2"/>
</dbReference>
<dbReference type="InterPro" id="IPR043502">
    <property type="entry name" value="DNA/RNA_pol_sf"/>
</dbReference>
<evidence type="ECO:0000259" key="14">
    <source>
        <dbReference type="PROSITE" id="PS50878"/>
    </source>
</evidence>
<dbReference type="GO" id="GO:0016787">
    <property type="term" value="F:hydrolase activity"/>
    <property type="evidence" value="ECO:0007669"/>
    <property type="project" value="UniProtKB-KW"/>
</dbReference>
<dbReference type="FunFam" id="3.30.70.270:FF:000020">
    <property type="entry name" value="Transposon Tf2-6 polyprotein-like Protein"/>
    <property type="match status" value="1"/>
</dbReference>
<keyword evidence="5" id="KW-0255">Endonuclease</keyword>
<dbReference type="GO" id="GO:0008270">
    <property type="term" value="F:zinc ion binding"/>
    <property type="evidence" value="ECO:0007669"/>
    <property type="project" value="UniProtKB-KW"/>
</dbReference>
<evidence type="ECO:0000313" key="17">
    <source>
        <dbReference type="EMBL" id="CAF3725308.1"/>
    </source>
</evidence>
<dbReference type="InterPro" id="IPR000270">
    <property type="entry name" value="PB1_dom"/>
</dbReference>
<dbReference type="CDD" id="cd01647">
    <property type="entry name" value="RT_LTR"/>
    <property type="match status" value="1"/>
</dbReference>
<dbReference type="Gene3D" id="3.30.70.270">
    <property type="match status" value="2"/>
</dbReference>
<dbReference type="SUPFAM" id="SSF54277">
    <property type="entry name" value="CAD &amp; PB1 domains"/>
    <property type="match status" value="1"/>
</dbReference>
<dbReference type="Proteomes" id="UP000677228">
    <property type="component" value="Unassembled WGS sequence"/>
</dbReference>
<dbReference type="SMART" id="SM00666">
    <property type="entry name" value="PB1"/>
    <property type="match status" value="1"/>
</dbReference>
<dbReference type="GO" id="GO:0003964">
    <property type="term" value="F:RNA-directed DNA polymerase activity"/>
    <property type="evidence" value="ECO:0007669"/>
    <property type="project" value="UniProtKB-KW"/>
</dbReference>
<dbReference type="SUPFAM" id="SSF57850">
    <property type="entry name" value="RING/U-box"/>
    <property type="match status" value="1"/>
</dbReference>
<keyword evidence="6 11" id="KW-0863">Zinc-finger</keyword>
<evidence type="ECO:0000256" key="4">
    <source>
        <dbReference type="ARBA" id="ARBA00022723"/>
    </source>
</evidence>
<dbReference type="InterPro" id="IPR053793">
    <property type="entry name" value="PB1-like"/>
</dbReference>
<evidence type="ECO:0000256" key="3">
    <source>
        <dbReference type="ARBA" id="ARBA00022722"/>
    </source>
</evidence>
<evidence type="ECO:0000256" key="5">
    <source>
        <dbReference type="ARBA" id="ARBA00022759"/>
    </source>
</evidence>
<keyword evidence="2" id="KW-0548">Nucleotidyltransferase</keyword>
<dbReference type="EMBL" id="CAJOBA010004835">
    <property type="protein sequence ID" value="CAF3725308.1"/>
    <property type="molecule type" value="Genomic_DNA"/>
</dbReference>
<dbReference type="InterPro" id="IPR000477">
    <property type="entry name" value="RT_dom"/>
</dbReference>
<feature type="region of interest" description="Disordered" evidence="12">
    <location>
        <begin position="739"/>
        <end position="790"/>
    </location>
</feature>
<dbReference type="PROSITE" id="PS01357">
    <property type="entry name" value="ZF_ZZ_1"/>
    <property type="match status" value="1"/>
</dbReference>
<comment type="caution">
    <text evidence="16">The sequence shown here is derived from an EMBL/GenBank/DDBJ whole genome shotgun (WGS) entry which is preliminary data.</text>
</comment>
<dbReference type="InterPro" id="IPR043145">
    <property type="entry name" value="Znf_ZZ_sf"/>
</dbReference>
<dbReference type="EMBL" id="CAJNOK010004830">
    <property type="protein sequence ID" value="CAF0951133.1"/>
    <property type="molecule type" value="Genomic_DNA"/>
</dbReference>
<evidence type="ECO:0000256" key="1">
    <source>
        <dbReference type="ARBA" id="ARBA00022679"/>
    </source>
</evidence>
<dbReference type="SMART" id="SM00291">
    <property type="entry name" value="ZnF_ZZ"/>
    <property type="match status" value="1"/>
</dbReference>
<evidence type="ECO:0000256" key="10">
    <source>
        <dbReference type="ARBA" id="ARBA00023268"/>
    </source>
</evidence>
<dbReference type="Pfam" id="PF17917">
    <property type="entry name" value="RT_RNaseH"/>
    <property type="match status" value="1"/>
</dbReference>
<dbReference type="Pfam" id="PF00078">
    <property type="entry name" value="RVT_1"/>
    <property type="match status" value="1"/>
</dbReference>
<evidence type="ECO:0000256" key="8">
    <source>
        <dbReference type="ARBA" id="ARBA00022833"/>
    </source>
</evidence>
<dbReference type="CDD" id="cd02340">
    <property type="entry name" value="ZZ_NBR1_like"/>
    <property type="match status" value="1"/>
</dbReference>
<evidence type="ECO:0000313" key="16">
    <source>
        <dbReference type="EMBL" id="CAF0951133.1"/>
    </source>
</evidence>
<dbReference type="Gene3D" id="3.30.60.90">
    <property type="match status" value="1"/>
</dbReference>
<dbReference type="Pfam" id="PF00564">
    <property type="entry name" value="PB1"/>
    <property type="match status" value="1"/>
</dbReference>
<evidence type="ECO:0000259" key="15">
    <source>
        <dbReference type="PROSITE" id="PS51745"/>
    </source>
</evidence>
<evidence type="ECO:0000259" key="13">
    <source>
        <dbReference type="PROSITE" id="PS50135"/>
    </source>
</evidence>
<evidence type="ECO:0000256" key="6">
    <source>
        <dbReference type="ARBA" id="ARBA00022771"/>
    </source>
</evidence>
<dbReference type="Gene3D" id="1.10.340.70">
    <property type="match status" value="1"/>
</dbReference>
<keyword evidence="7" id="KW-0378">Hydrolase</keyword>
<dbReference type="Gene3D" id="3.10.20.90">
    <property type="entry name" value="Phosphatidylinositol 3-kinase Catalytic Subunit, Chain A, domain 1"/>
    <property type="match status" value="1"/>
</dbReference>
<reference evidence="16" key="1">
    <citation type="submission" date="2021-02" db="EMBL/GenBank/DDBJ databases">
        <authorList>
            <person name="Nowell W R."/>
        </authorList>
    </citation>
    <scope>NUCLEOTIDE SEQUENCE</scope>
</reference>
<evidence type="ECO:0000256" key="11">
    <source>
        <dbReference type="PROSITE-ProRule" id="PRU00228"/>
    </source>
</evidence>
<feature type="domain" description="PB1" evidence="15">
    <location>
        <begin position="478"/>
        <end position="567"/>
    </location>
</feature>
<feature type="compositionally biased region" description="Polar residues" evidence="12">
    <location>
        <begin position="739"/>
        <end position="750"/>
    </location>
</feature>
<feature type="domain" description="Reverse transcriptase" evidence="14">
    <location>
        <begin position="1"/>
        <end position="86"/>
    </location>
</feature>
<feature type="domain" description="ZZ-type" evidence="13">
    <location>
        <begin position="579"/>
        <end position="629"/>
    </location>
</feature>
<keyword evidence="9" id="KW-0695">RNA-directed DNA polymerase</keyword>
<dbReference type="Pfam" id="PF17921">
    <property type="entry name" value="Integrase_H2C2"/>
    <property type="match status" value="1"/>
</dbReference>
<dbReference type="SUPFAM" id="SSF46934">
    <property type="entry name" value="UBA-like"/>
    <property type="match status" value="1"/>
</dbReference>
<name>A0A8S2DLQ1_9BILA</name>
<dbReference type="InterPro" id="IPR043128">
    <property type="entry name" value="Rev_trsase/Diguanyl_cyclase"/>
</dbReference>
<dbReference type="PROSITE" id="PS50878">
    <property type="entry name" value="RT_POL"/>
    <property type="match status" value="1"/>
</dbReference>
<keyword evidence="1" id="KW-0808">Transferase</keyword>
<dbReference type="Gene3D" id="1.10.8.10">
    <property type="entry name" value="DNA helicase RuvA subunit, C-terminal domain"/>
    <property type="match status" value="1"/>
</dbReference>
<dbReference type="PROSITE" id="PS51745">
    <property type="entry name" value="PB1"/>
    <property type="match status" value="1"/>
</dbReference>
<dbReference type="PANTHER" id="PTHR37984">
    <property type="entry name" value="PROTEIN CBG26694"/>
    <property type="match status" value="1"/>
</dbReference>
<dbReference type="InterPro" id="IPR050951">
    <property type="entry name" value="Retrovirus_Pol_polyprotein"/>
</dbReference>
<evidence type="ECO:0000256" key="9">
    <source>
        <dbReference type="ARBA" id="ARBA00022918"/>
    </source>
</evidence>
<dbReference type="InterPro" id="IPR009060">
    <property type="entry name" value="UBA-like_sf"/>
</dbReference>
<dbReference type="AlphaFoldDB" id="A0A8S2DLQ1"/>
<sequence length="871" mass="99384">MGIVLPQGVMNGPPTCQRVMHHLIGNGSWNYVVVYLDDNLIFSKSLDDHKRHLTEILSIVQKANFQVNPEKCTIAVEEIEFLSHIINHDQIEPSPEKIKAIIQLVPPRTLNEANEFIGKLNWHGKFIPRFAELAAPIHKVTNKTKKTKHDFYWQKEQQVAFDRFKRILTTEPLFLQYPDLTAPFVLSDASIIGISGILRQTTQHGTRIRYYKSAIYWSIKQLHEYIEGSCFSTETDSQPLINFHKKQIDNKRVMHWLFKLQDIIPQITEVKYLPRAENTGPDYLSKHLVSSTSSLPTFDNDWSQGTETWEIKPQLSPVPCPTTVTPSVSTPISSTNNPLPPLFDFNLDRIRKEQMADANIIETFNLVKQNPSKSSFTIKDDILFTHHDHPLAGYLGIERTWTNIKNKYYWRNMKFSIENHIRAYPECAEFNIQRQKPPDLLQPIDPPSEVFQVLGLDWWTRLLQSTRKHNKTTEMAQALIVKAYYDDLNQTHPEIRRFTVDITSGRNIYQELEAKIAQLNSDYVIGRFTLQYIDEDKDRITFSSNDELRSAIGMNNGGSIKIFVKPKHQQRKGGENIHHAGVTCDGCQRQVYGIRYKCVECPNYDLCEICTGKGLHSEHNMLILVKPWSRHCPYFGGRRFGSRTDHCEEARRFWRKQQGGLNVGDLLNQCKSSEIADLIQQYLPSSLQTENIKQLLEQLRKEDGTINGQNILEHVGSFLQEILSPFGIDCDYFVDPKTSTTTPNDTNPETAKQEEAGATCSSASTCTESKTTTPSAQPSATTTGASANDSPWEQLASMFTTMMEKQTGQTTTTSQVDEEACERKKIDECIQRLTAMGFMNTNGVLAELVKAKKGDLNQVLDALNPRNYSKN</sequence>
<gene>
    <name evidence="16" type="ORF">OVA965_LOCUS12163</name>
    <name evidence="17" type="ORF">TMI583_LOCUS12167</name>
</gene>
<organism evidence="16 18">
    <name type="scientific">Didymodactylos carnosus</name>
    <dbReference type="NCBI Taxonomy" id="1234261"/>
    <lineage>
        <taxon>Eukaryota</taxon>
        <taxon>Metazoa</taxon>
        <taxon>Spiralia</taxon>
        <taxon>Gnathifera</taxon>
        <taxon>Rotifera</taxon>
        <taxon>Eurotatoria</taxon>
        <taxon>Bdelloidea</taxon>
        <taxon>Philodinida</taxon>
        <taxon>Philodinidae</taxon>
        <taxon>Didymodactylos</taxon>
    </lineage>
</organism>
<evidence type="ECO:0000256" key="2">
    <source>
        <dbReference type="ARBA" id="ARBA00022695"/>
    </source>
</evidence>
<proteinExistence type="predicted"/>
<dbReference type="PANTHER" id="PTHR37984:SF5">
    <property type="entry name" value="PROTEIN NYNRIN-LIKE"/>
    <property type="match status" value="1"/>
</dbReference>